<reference evidence="1 2" key="1">
    <citation type="submission" date="2021-11" db="EMBL/GenBank/DDBJ databases">
        <title>Draft genome sequence of Paenibacillus profundus YoMME, a new Gram-positive bacteria with exoelectrogenic properties.</title>
        <authorList>
            <person name="Hubenova Y."/>
            <person name="Hubenova E."/>
            <person name="Manasiev Y."/>
            <person name="Peykov S."/>
            <person name="Mitov M."/>
        </authorList>
    </citation>
    <scope>NUCLEOTIDE SEQUENCE [LARGE SCALE GENOMIC DNA]</scope>
    <source>
        <strain evidence="1 2">YoMME</strain>
    </source>
</reference>
<name>A0ABS8YMF5_9BACL</name>
<accession>A0ABS8YMF5</accession>
<dbReference type="Proteomes" id="UP001199916">
    <property type="component" value="Unassembled WGS sequence"/>
</dbReference>
<sequence length="65" mass="7821">MKRTIIVAVNQTRPWECRLLMKGENDEKGRLKRITVNLDSPLYEWNMSSMMKSPCQTRLRNLYFE</sequence>
<keyword evidence="2" id="KW-1185">Reference proteome</keyword>
<dbReference type="EMBL" id="JAJNBZ010000020">
    <property type="protein sequence ID" value="MCE5171760.1"/>
    <property type="molecule type" value="Genomic_DNA"/>
</dbReference>
<evidence type="ECO:0000313" key="1">
    <source>
        <dbReference type="EMBL" id="MCE5171760.1"/>
    </source>
</evidence>
<evidence type="ECO:0000313" key="2">
    <source>
        <dbReference type="Proteomes" id="UP001199916"/>
    </source>
</evidence>
<protein>
    <submittedName>
        <fullName evidence="1">Uncharacterized protein</fullName>
    </submittedName>
</protein>
<gene>
    <name evidence="1" type="ORF">LQV63_21000</name>
</gene>
<comment type="caution">
    <text evidence="1">The sequence shown here is derived from an EMBL/GenBank/DDBJ whole genome shotgun (WGS) entry which is preliminary data.</text>
</comment>
<proteinExistence type="predicted"/>
<organism evidence="1 2">
    <name type="scientific">Paenibacillus profundus</name>
    <dbReference type="NCBI Taxonomy" id="1173085"/>
    <lineage>
        <taxon>Bacteria</taxon>
        <taxon>Bacillati</taxon>
        <taxon>Bacillota</taxon>
        <taxon>Bacilli</taxon>
        <taxon>Bacillales</taxon>
        <taxon>Paenibacillaceae</taxon>
        <taxon>Paenibacillus</taxon>
    </lineage>
</organism>